<dbReference type="InterPro" id="IPR027802">
    <property type="entry name" value="Multi-ubiquitin_dom"/>
</dbReference>
<gene>
    <name evidence="2" type="ORF">E0H58_23840</name>
</gene>
<comment type="caution">
    <text evidence="2">The sequence shown here is derived from an EMBL/GenBank/DDBJ whole genome shotgun (WGS) entry which is preliminary data.</text>
</comment>
<dbReference type="Pfam" id="PF14452">
    <property type="entry name" value="Multi_ubiq"/>
    <property type="match status" value="1"/>
</dbReference>
<dbReference type="Proteomes" id="UP000292385">
    <property type="component" value="Unassembled WGS sequence"/>
</dbReference>
<evidence type="ECO:0000259" key="1">
    <source>
        <dbReference type="Pfam" id="PF14452"/>
    </source>
</evidence>
<sequence>MRYPNGEPGVIYSVAYRKANGGHGGTGTLTPDTSVKVKKKGTSFDVTPTTRS</sequence>
<proteinExistence type="predicted"/>
<protein>
    <recommendedName>
        <fullName evidence="1">Multi-ubiquitin domain-containing protein</fullName>
    </recommendedName>
</protein>
<dbReference type="EMBL" id="SJJY01000005">
    <property type="protein sequence ID" value="TCC21917.1"/>
    <property type="molecule type" value="Genomic_DNA"/>
</dbReference>
<name>A0ABY2A5V1_9ACTN</name>
<evidence type="ECO:0000313" key="3">
    <source>
        <dbReference type="Proteomes" id="UP000292385"/>
    </source>
</evidence>
<accession>A0ABY2A5V1</accession>
<evidence type="ECO:0000313" key="2">
    <source>
        <dbReference type="EMBL" id="TCC21917.1"/>
    </source>
</evidence>
<organism evidence="2 3">
    <name type="scientific">Kribbella speibonae</name>
    <dbReference type="NCBI Taxonomy" id="1572660"/>
    <lineage>
        <taxon>Bacteria</taxon>
        <taxon>Bacillati</taxon>
        <taxon>Actinomycetota</taxon>
        <taxon>Actinomycetes</taxon>
        <taxon>Propionibacteriales</taxon>
        <taxon>Kribbellaceae</taxon>
        <taxon>Kribbella</taxon>
    </lineage>
</organism>
<keyword evidence="3" id="KW-1185">Reference proteome</keyword>
<reference evidence="2 3" key="1">
    <citation type="submission" date="2019-02" db="EMBL/GenBank/DDBJ databases">
        <title>Kribbella capetownensis sp. nov. and Kribbella speibonae sp. nov., isolated from soil.</title>
        <authorList>
            <person name="Curtis S.M."/>
            <person name="Norton I."/>
            <person name="Everest G.J."/>
            <person name="Meyers P.R."/>
        </authorList>
    </citation>
    <scope>NUCLEOTIDE SEQUENCE [LARGE SCALE GENOMIC DNA]</scope>
    <source>
        <strain evidence="2 3">SK5</strain>
    </source>
</reference>
<feature type="domain" description="Multi-ubiquitin" evidence="1">
    <location>
        <begin position="4"/>
        <end position="50"/>
    </location>
</feature>